<evidence type="ECO:0000313" key="3">
    <source>
        <dbReference type="Proteomes" id="UP000196102"/>
    </source>
</evidence>
<dbReference type="EMBL" id="MAAX01000185">
    <property type="protein sequence ID" value="OUS11043.1"/>
    <property type="molecule type" value="Genomic_DNA"/>
</dbReference>
<accession>A0A1Z8AL70</accession>
<dbReference type="AlphaFoldDB" id="A0A1Z8AL70"/>
<reference evidence="3" key="1">
    <citation type="journal article" date="2017" name="Proc. Natl. Acad. Sci. U.S.A.">
        <title>Simulation of Deepwater Horizon oil plume reveals substrate specialization within a complex community of hydrocarbon-degraders.</title>
        <authorList>
            <person name="Hu P."/>
            <person name="Dubinsky E.A."/>
            <person name="Probst A.J."/>
            <person name="Wang J."/>
            <person name="Sieber C.M.K."/>
            <person name="Tom L.M."/>
            <person name="Gardinali P."/>
            <person name="Banfield J.F."/>
            <person name="Atlas R.M."/>
            <person name="Andersen G.L."/>
        </authorList>
    </citation>
    <scope>NUCLEOTIDE SEQUENCE [LARGE SCALE GENOMIC DNA]</scope>
</reference>
<dbReference type="RefSeq" id="WP_303687708.1">
    <property type="nucleotide sequence ID" value="NZ_CAJXYO010000037.1"/>
</dbReference>
<dbReference type="Proteomes" id="UP000196102">
    <property type="component" value="Unassembled WGS sequence"/>
</dbReference>
<evidence type="ECO:0000256" key="1">
    <source>
        <dbReference type="SAM" id="SignalP"/>
    </source>
</evidence>
<evidence type="ECO:0000313" key="2">
    <source>
        <dbReference type="EMBL" id="OUS11043.1"/>
    </source>
</evidence>
<protein>
    <submittedName>
        <fullName evidence="2">Uncharacterized protein</fullName>
    </submittedName>
</protein>
<comment type="caution">
    <text evidence="2">The sequence shown here is derived from an EMBL/GenBank/DDBJ whole genome shotgun (WGS) entry which is preliminary data.</text>
</comment>
<name>A0A1Z8AL70_9FLAO</name>
<gene>
    <name evidence="2" type="ORF">A9Q93_12115</name>
</gene>
<feature type="chain" id="PRO_5012712715" evidence="1">
    <location>
        <begin position="19"/>
        <end position="138"/>
    </location>
</feature>
<organism evidence="2 3">
    <name type="scientific">Nonlabens dokdonensis</name>
    <dbReference type="NCBI Taxonomy" id="328515"/>
    <lineage>
        <taxon>Bacteria</taxon>
        <taxon>Pseudomonadati</taxon>
        <taxon>Bacteroidota</taxon>
        <taxon>Flavobacteriia</taxon>
        <taxon>Flavobacteriales</taxon>
        <taxon>Flavobacteriaceae</taxon>
        <taxon>Nonlabens</taxon>
    </lineage>
</organism>
<proteinExistence type="predicted"/>
<feature type="signal peptide" evidence="1">
    <location>
        <begin position="1"/>
        <end position="18"/>
    </location>
</feature>
<keyword evidence="1" id="KW-0732">Signal</keyword>
<sequence>MKTWIFTLALLLTGLNYATSQSLSFDGLWEGTLERENGESLFVRIYIEENNVYMTTRDEDGDLVKDYSKQVMMSKGYKGQLNAFWMDSGGVWTETQFYSLSRKSDSVLSVFFTRHVSNKEGSGYTDWGYTATGNMTKQ</sequence>